<feature type="signal peptide" evidence="1">
    <location>
        <begin position="1"/>
        <end position="18"/>
    </location>
</feature>
<dbReference type="OrthoDB" id="6602156at2759"/>
<evidence type="ECO:0000256" key="1">
    <source>
        <dbReference type="SAM" id="SignalP"/>
    </source>
</evidence>
<evidence type="ECO:0000313" key="2">
    <source>
        <dbReference type="EMBL" id="KAF0765380.1"/>
    </source>
</evidence>
<name>A0A6G0Z3X2_APHCR</name>
<accession>A0A6G0Z3X2</accession>
<feature type="chain" id="PRO_5026008937" evidence="1">
    <location>
        <begin position="19"/>
        <end position="184"/>
    </location>
</feature>
<dbReference type="Proteomes" id="UP000478052">
    <property type="component" value="Unassembled WGS sequence"/>
</dbReference>
<protein>
    <submittedName>
        <fullName evidence="2">Uncharacterized protein</fullName>
    </submittedName>
</protein>
<reference evidence="2 3" key="1">
    <citation type="submission" date="2019-08" db="EMBL/GenBank/DDBJ databases">
        <title>Whole genome of Aphis craccivora.</title>
        <authorList>
            <person name="Voronova N.V."/>
            <person name="Shulinski R.S."/>
            <person name="Bandarenka Y.V."/>
            <person name="Zhorov D.G."/>
            <person name="Warner D."/>
        </authorList>
    </citation>
    <scope>NUCLEOTIDE SEQUENCE [LARGE SCALE GENOMIC DNA]</scope>
    <source>
        <strain evidence="2">180601</strain>
        <tissue evidence="2">Whole Body</tissue>
    </source>
</reference>
<gene>
    <name evidence="2" type="ORF">FWK35_00013492</name>
</gene>
<dbReference type="AlphaFoldDB" id="A0A6G0Z3X2"/>
<keyword evidence="1" id="KW-0732">Signal</keyword>
<organism evidence="2 3">
    <name type="scientific">Aphis craccivora</name>
    <name type="common">Cowpea aphid</name>
    <dbReference type="NCBI Taxonomy" id="307492"/>
    <lineage>
        <taxon>Eukaryota</taxon>
        <taxon>Metazoa</taxon>
        <taxon>Ecdysozoa</taxon>
        <taxon>Arthropoda</taxon>
        <taxon>Hexapoda</taxon>
        <taxon>Insecta</taxon>
        <taxon>Pterygota</taxon>
        <taxon>Neoptera</taxon>
        <taxon>Paraneoptera</taxon>
        <taxon>Hemiptera</taxon>
        <taxon>Sternorrhyncha</taxon>
        <taxon>Aphidomorpha</taxon>
        <taxon>Aphidoidea</taxon>
        <taxon>Aphididae</taxon>
        <taxon>Aphidini</taxon>
        <taxon>Aphis</taxon>
        <taxon>Aphis</taxon>
    </lineage>
</organism>
<keyword evidence="3" id="KW-1185">Reference proteome</keyword>
<proteinExistence type="predicted"/>
<evidence type="ECO:0000313" key="3">
    <source>
        <dbReference type="Proteomes" id="UP000478052"/>
    </source>
</evidence>
<sequence length="184" mass="20774">MLAKIILACFLMTGVSLAKDDHDELLNTVLGSGTNILREFSKLTTDDDRFALDLNALYKKYEIASKADQARSFLQTSLKKGAELTNEYIRKGNIESEDQLKKAVDIIKKEDPVLGEKLSKFYDKSCDLDRLSEEIVKYVLDADKINGTIEKARGALRPLEHRLAESLKKFESIVIEHLPKKGKN</sequence>
<dbReference type="EMBL" id="VUJU01001413">
    <property type="protein sequence ID" value="KAF0765380.1"/>
    <property type="molecule type" value="Genomic_DNA"/>
</dbReference>
<comment type="caution">
    <text evidence="2">The sequence shown here is derived from an EMBL/GenBank/DDBJ whole genome shotgun (WGS) entry which is preliminary data.</text>
</comment>